<dbReference type="PRINTS" id="PR00205">
    <property type="entry name" value="CADHERIN"/>
</dbReference>
<dbReference type="Pfam" id="PF00028">
    <property type="entry name" value="Cadherin"/>
    <property type="match status" value="11"/>
</dbReference>
<dbReference type="GO" id="GO:0008104">
    <property type="term" value="P:intracellular protein localization"/>
    <property type="evidence" value="ECO:0007669"/>
    <property type="project" value="UniProtKB-ARBA"/>
</dbReference>
<dbReference type="Pfam" id="PF25374">
    <property type="entry name" value="Cadherin_FAT4_N"/>
    <property type="match status" value="1"/>
</dbReference>
<keyword evidence="10" id="KW-0472">Membrane</keyword>
<evidence type="ECO:0000256" key="10">
    <source>
        <dbReference type="ARBA" id="ARBA00023136"/>
    </source>
</evidence>
<dbReference type="OrthoDB" id="6252479at2759"/>
<keyword evidence="4" id="KW-0812">Transmembrane</keyword>
<evidence type="ECO:0000256" key="11">
    <source>
        <dbReference type="ARBA" id="ARBA00023157"/>
    </source>
</evidence>
<evidence type="ECO:0000256" key="9">
    <source>
        <dbReference type="ARBA" id="ARBA00022989"/>
    </source>
</evidence>
<comment type="subcellular location">
    <subcellularLocation>
        <location evidence="1">Cell membrane</location>
        <topology evidence="1">Single-pass type I membrane protein</topology>
    </subcellularLocation>
</comment>
<evidence type="ECO:0000256" key="4">
    <source>
        <dbReference type="ARBA" id="ARBA00022692"/>
    </source>
</evidence>
<feature type="domain" description="Cadherin" evidence="15">
    <location>
        <begin position="371"/>
        <end position="477"/>
    </location>
</feature>
<dbReference type="Gene3D" id="2.60.40.60">
    <property type="entry name" value="Cadherins"/>
    <property type="match status" value="12"/>
</dbReference>
<dbReference type="GO" id="GO:0007163">
    <property type="term" value="P:establishment or maintenance of cell polarity"/>
    <property type="evidence" value="ECO:0007669"/>
    <property type="project" value="UniProtKB-ARBA"/>
</dbReference>
<evidence type="ECO:0000256" key="6">
    <source>
        <dbReference type="ARBA" id="ARBA00022737"/>
    </source>
</evidence>
<keyword evidence="5 14" id="KW-0732">Signal</keyword>
<feature type="domain" description="Cadherin" evidence="15">
    <location>
        <begin position="1213"/>
        <end position="1267"/>
    </location>
</feature>
<evidence type="ECO:0000313" key="17">
    <source>
        <dbReference type="Proteomes" id="UP001152799"/>
    </source>
</evidence>
<dbReference type="FunFam" id="2.60.40.60:FF:000033">
    <property type="entry name" value="FAT atypical cadherin 1"/>
    <property type="match status" value="1"/>
</dbReference>
<evidence type="ECO:0000256" key="8">
    <source>
        <dbReference type="ARBA" id="ARBA00022889"/>
    </source>
</evidence>
<name>A0A9N9QL36_9CUCU</name>
<dbReference type="FunFam" id="2.60.40.60:FF:000340">
    <property type="entry name" value="Protocadherin Fat 4"/>
    <property type="match status" value="1"/>
</dbReference>
<dbReference type="FunFam" id="2.60.40.60:FF:000143">
    <property type="entry name" value="FAT atypical cadherin 4"/>
    <property type="match status" value="1"/>
</dbReference>
<feature type="domain" description="Cadherin" evidence="15">
    <location>
        <begin position="136"/>
        <end position="249"/>
    </location>
</feature>
<feature type="domain" description="Cadherin" evidence="15">
    <location>
        <begin position="478"/>
        <end position="582"/>
    </location>
</feature>
<evidence type="ECO:0000256" key="12">
    <source>
        <dbReference type="ARBA" id="ARBA00023180"/>
    </source>
</evidence>
<evidence type="ECO:0000256" key="1">
    <source>
        <dbReference type="ARBA" id="ARBA00004251"/>
    </source>
</evidence>
<evidence type="ECO:0000256" key="2">
    <source>
        <dbReference type="ARBA" id="ARBA00022475"/>
    </source>
</evidence>
<keyword evidence="7 13" id="KW-0106">Calcium</keyword>
<feature type="signal peptide" evidence="14">
    <location>
        <begin position="1"/>
        <end position="18"/>
    </location>
</feature>
<dbReference type="InterPro" id="IPR002126">
    <property type="entry name" value="Cadherin-like_dom"/>
</dbReference>
<organism evidence="16 17">
    <name type="scientific">Ceutorhynchus assimilis</name>
    <name type="common">cabbage seed weevil</name>
    <dbReference type="NCBI Taxonomy" id="467358"/>
    <lineage>
        <taxon>Eukaryota</taxon>
        <taxon>Metazoa</taxon>
        <taxon>Ecdysozoa</taxon>
        <taxon>Arthropoda</taxon>
        <taxon>Hexapoda</taxon>
        <taxon>Insecta</taxon>
        <taxon>Pterygota</taxon>
        <taxon>Neoptera</taxon>
        <taxon>Endopterygota</taxon>
        <taxon>Coleoptera</taxon>
        <taxon>Polyphaga</taxon>
        <taxon>Cucujiformia</taxon>
        <taxon>Curculionidae</taxon>
        <taxon>Ceutorhynchinae</taxon>
        <taxon>Ceutorhynchus</taxon>
    </lineage>
</organism>
<dbReference type="FunFam" id="2.60.40.60:FF:000321">
    <property type="entry name" value="Cadherin-related tumor suppressor"/>
    <property type="match status" value="1"/>
</dbReference>
<dbReference type="Proteomes" id="UP001152799">
    <property type="component" value="Chromosome 11"/>
</dbReference>
<accession>A0A9N9QL36</accession>
<dbReference type="CDD" id="cd11304">
    <property type="entry name" value="Cadherin_repeat"/>
    <property type="match status" value="12"/>
</dbReference>
<keyword evidence="12" id="KW-0325">Glycoprotein</keyword>
<evidence type="ECO:0000256" key="7">
    <source>
        <dbReference type="ARBA" id="ARBA00022837"/>
    </source>
</evidence>
<dbReference type="GO" id="GO:0005886">
    <property type="term" value="C:plasma membrane"/>
    <property type="evidence" value="ECO:0007669"/>
    <property type="project" value="UniProtKB-SubCell"/>
</dbReference>
<dbReference type="InterPro" id="IPR020894">
    <property type="entry name" value="Cadherin_CS"/>
</dbReference>
<feature type="domain" description="Cadherin" evidence="15">
    <location>
        <begin position="691"/>
        <end position="895"/>
    </location>
</feature>
<gene>
    <name evidence="16" type="ORF">CEUTPL_LOCUS2678</name>
</gene>
<dbReference type="FunFam" id="2.60.40.60:FF:000108">
    <property type="entry name" value="FAT atypical cadherin 4"/>
    <property type="match status" value="1"/>
</dbReference>
<evidence type="ECO:0000256" key="3">
    <source>
        <dbReference type="ARBA" id="ARBA00022536"/>
    </source>
</evidence>
<feature type="domain" description="Cadherin" evidence="15">
    <location>
        <begin position="34"/>
        <end position="135"/>
    </location>
</feature>
<evidence type="ECO:0000256" key="14">
    <source>
        <dbReference type="SAM" id="SignalP"/>
    </source>
</evidence>
<dbReference type="PROSITE" id="PS00232">
    <property type="entry name" value="CADHERIN_1"/>
    <property type="match status" value="6"/>
</dbReference>
<keyword evidence="11" id="KW-1015">Disulfide bond</keyword>
<dbReference type="SMART" id="SM00112">
    <property type="entry name" value="CA"/>
    <property type="match status" value="11"/>
</dbReference>
<dbReference type="SUPFAM" id="SSF49313">
    <property type="entry name" value="Cadherin-like"/>
    <property type="match status" value="12"/>
</dbReference>
<dbReference type="FunFam" id="2.60.40.60:FF:000134">
    <property type="entry name" value="protocadherin Fat 4"/>
    <property type="match status" value="1"/>
</dbReference>
<evidence type="ECO:0000313" key="16">
    <source>
        <dbReference type="EMBL" id="CAG9761988.1"/>
    </source>
</evidence>
<dbReference type="FunFam" id="2.60.40.60:FF:000020">
    <property type="entry name" value="Dachsous cadherin-related 1b"/>
    <property type="match status" value="1"/>
</dbReference>
<dbReference type="PANTHER" id="PTHR24026">
    <property type="entry name" value="FAT ATYPICAL CADHERIN-RELATED"/>
    <property type="match status" value="1"/>
</dbReference>
<keyword evidence="8" id="KW-0130">Cell adhesion</keyword>
<sequence length="1268" mass="140431">MLIIRASTFFLLLILVGAQGPGPGPGTHRRQILDPEQMQSRAVDTRVTFEILEGQPKGTLAGRIPIKPGFTYRFNEAPREFVLDSDTGEIKTNIILDRETLKNDRYDLVVLSSQPTYPIEVRILVMDINDNSPEFPELSIAISFSESAVAGTRLLLDAATDKDIGANGISDKYRIIAGNENKKFRLVVTTNPTGDSSYLHLETTGKLDRETQGFYTLNVSAQDGGTPARYGYLQVNVTILDVNDNPPIFDHSDYIVSLNESVPPGTPVLQVMATDNDLGDNAKITYYLNDNERQFTVDPETGTISTTEPLHCPQQNCLQPTKPGASCPKSCVFTVFARDHGVPRQDGRTYVTVNLLDANDHSPVIKFRHFPATAGFATVDENAGNGSVVAAVSVVDQDDGLNGETTVKIVAGNELNNFRLDYTPSFDIVRVNGVLDREEISKYNLTVVATDKGNPPRTATAFLIIHVNDVNDHEPVFEKSEYSAILSELAPPGTYVAGITATDEDTGVNAQIYYAFVSGNENQWFQINQDSGLITTQASLDREIQGTVELNISARDGGPNPKWAYTQLKVTILDENDDSPEFSQSKINVSLSESTLPGTLVAMLTASDRDQGTNGSVAYSLHANVKQKYDDTFFLDALTGQLTTKKKLDREEVSMYEIQVVARDQGIPPQSSTATVFLNVLDENDNAPEFYPLKYFTKIADDLKAGSSVLKVTANDLDEGENSVVTYKIEEQSDNLFSIDEYTGVVTLRGSLKSSSKPIYRLQISAKDNGDKRATEDAIVEIIKDSYMEELSFDHYGDYEFQLLEDHGESPSFKRRDVGTVRVRNNDATYSIIYGDPHKNFHINEHTGKISTAKKIDREQSISYSLTVVARARLSYGKTNVNIFVQDLNDNKPTFQKYKDEIRLDENAAVGHEVYLARARDLDSGINSRISYALSYNPEEQFRISEATGVIYLNKPIRAEPNSVLHVEVSATDSGTPELSSKLNVDVSIADVNDHTPVFDHTSYETSLLESTPVNERFFALAASDADLDLNGRITYEITEGNGEQKFGVFPDGFLYLRKALDREEKDYYSLTVMATDIGNPSRFSVVPVVVHVIDENDNAPQFSNTTFTFQVQENQPIDSFVGKLTANDEDIGRNAELIFSLSPLQTDFVIDPKNGFIRTLRIFDREALVKTQGYSFITLEATVADNGSPKLKDKVKVNVYVIDENDNAPKFLRTPYKVQVSEGSSLGAQVLRLFTLDIDEGLNGDVFYSIIGGNEDRRFDIEEATGK</sequence>
<feature type="domain" description="Cadherin" evidence="15">
    <location>
        <begin position="583"/>
        <end position="690"/>
    </location>
</feature>
<dbReference type="EMBL" id="OU892287">
    <property type="protein sequence ID" value="CAG9761988.1"/>
    <property type="molecule type" value="Genomic_DNA"/>
</dbReference>
<dbReference type="FunFam" id="2.60.40.60:FF:000007">
    <property type="entry name" value="Protocadherin alpha 2"/>
    <property type="match status" value="1"/>
</dbReference>
<reference evidence="16" key="1">
    <citation type="submission" date="2022-01" db="EMBL/GenBank/DDBJ databases">
        <authorList>
            <person name="King R."/>
        </authorList>
    </citation>
    <scope>NUCLEOTIDE SEQUENCE</scope>
</reference>
<feature type="domain" description="Cadherin" evidence="15">
    <location>
        <begin position="250"/>
        <end position="365"/>
    </location>
</feature>
<keyword evidence="9" id="KW-1133">Transmembrane helix</keyword>
<keyword evidence="6" id="KW-0677">Repeat</keyword>
<evidence type="ECO:0000256" key="5">
    <source>
        <dbReference type="ARBA" id="ARBA00022729"/>
    </source>
</evidence>
<proteinExistence type="predicted"/>
<dbReference type="GO" id="GO:0007156">
    <property type="term" value="P:homophilic cell adhesion via plasma membrane adhesion molecules"/>
    <property type="evidence" value="ECO:0007669"/>
    <property type="project" value="InterPro"/>
</dbReference>
<feature type="domain" description="Cadherin" evidence="15">
    <location>
        <begin position="1104"/>
        <end position="1212"/>
    </location>
</feature>
<feature type="domain" description="Cadherin" evidence="15">
    <location>
        <begin position="1000"/>
        <end position="1103"/>
    </location>
</feature>
<dbReference type="InterPro" id="IPR015919">
    <property type="entry name" value="Cadherin-like_sf"/>
</dbReference>
<evidence type="ECO:0000259" key="15">
    <source>
        <dbReference type="PROSITE" id="PS50268"/>
    </source>
</evidence>
<feature type="domain" description="Cadherin" evidence="15">
    <location>
        <begin position="896"/>
        <end position="999"/>
    </location>
</feature>
<dbReference type="FunFam" id="2.60.40.60:FF:000024">
    <property type="entry name" value="FAT atypical cadherin 3"/>
    <property type="match status" value="1"/>
</dbReference>
<dbReference type="AlphaFoldDB" id="A0A9N9QL36"/>
<keyword evidence="3" id="KW-0245">EGF-like domain</keyword>
<evidence type="ECO:0000256" key="13">
    <source>
        <dbReference type="PROSITE-ProRule" id="PRU00043"/>
    </source>
</evidence>
<keyword evidence="17" id="KW-1185">Reference proteome</keyword>
<dbReference type="PROSITE" id="PS50268">
    <property type="entry name" value="CADHERIN_2"/>
    <property type="match status" value="11"/>
</dbReference>
<keyword evidence="2" id="KW-1003">Cell membrane</keyword>
<dbReference type="FunFam" id="2.60.40.60:FF:000002">
    <property type="entry name" value="Protocadherin alpha 2"/>
    <property type="match status" value="1"/>
</dbReference>
<dbReference type="GO" id="GO:0001736">
    <property type="term" value="P:establishment of planar polarity"/>
    <property type="evidence" value="ECO:0007669"/>
    <property type="project" value="UniProtKB-ARBA"/>
</dbReference>
<dbReference type="PANTHER" id="PTHR24026:SF133">
    <property type="entry name" value="CADHERIN-RELATED FAMILY MEMBER 2"/>
    <property type="match status" value="1"/>
</dbReference>
<dbReference type="GO" id="GO:0005509">
    <property type="term" value="F:calcium ion binding"/>
    <property type="evidence" value="ECO:0007669"/>
    <property type="project" value="UniProtKB-UniRule"/>
</dbReference>
<feature type="chain" id="PRO_5040173696" description="Cadherin domain-containing protein" evidence="14">
    <location>
        <begin position="19"/>
        <end position="1268"/>
    </location>
</feature>
<protein>
    <recommendedName>
        <fullName evidence="15">Cadherin domain-containing protein</fullName>
    </recommendedName>
</protein>